<evidence type="ECO:0000313" key="6">
    <source>
        <dbReference type="Proteomes" id="UP000253273"/>
    </source>
</evidence>
<dbReference type="InterPro" id="IPR058675">
    <property type="entry name" value="DUF8054_C"/>
</dbReference>
<feature type="transmembrane region" description="Helical" evidence="1">
    <location>
        <begin position="46"/>
        <end position="64"/>
    </location>
</feature>
<gene>
    <name evidence="5" type="ORF">DU500_08360</name>
</gene>
<evidence type="ECO:0000313" key="5">
    <source>
        <dbReference type="EMBL" id="AXG06431.1"/>
    </source>
</evidence>
<keyword evidence="6" id="KW-1185">Reference proteome</keyword>
<feature type="domain" description="DUF8054" evidence="2">
    <location>
        <begin position="9"/>
        <end position="86"/>
    </location>
</feature>
<evidence type="ECO:0000259" key="2">
    <source>
        <dbReference type="Pfam" id="PF26236"/>
    </source>
</evidence>
<dbReference type="OrthoDB" id="292134at2157"/>
<dbReference type="Pfam" id="PF26236">
    <property type="entry name" value="DUF8054_N"/>
    <property type="match status" value="1"/>
</dbReference>
<keyword evidence="1" id="KW-0812">Transmembrane</keyword>
<dbReference type="Pfam" id="PF26237">
    <property type="entry name" value="DUF8054_C"/>
    <property type="match status" value="1"/>
</dbReference>
<feature type="domain" description="DUF8054" evidence="4">
    <location>
        <begin position="100"/>
        <end position="222"/>
    </location>
</feature>
<evidence type="ECO:0000256" key="1">
    <source>
        <dbReference type="SAM" id="Phobius"/>
    </source>
</evidence>
<feature type="domain" description="DUF8054" evidence="3">
    <location>
        <begin position="225"/>
        <end position="265"/>
    </location>
</feature>
<keyword evidence="1" id="KW-1133">Transmembrane helix</keyword>
<dbReference type="Pfam" id="PF26238">
    <property type="entry name" value="DUF8054_M"/>
    <property type="match status" value="1"/>
</dbReference>
<dbReference type="GeneID" id="37283391"/>
<evidence type="ECO:0000259" key="4">
    <source>
        <dbReference type="Pfam" id="PF26238"/>
    </source>
</evidence>
<protein>
    <submittedName>
        <fullName evidence="5">Uncharacterized protein</fullName>
    </submittedName>
</protein>
<dbReference type="InterPro" id="IPR058775">
    <property type="entry name" value="DUF8054_M"/>
</dbReference>
<dbReference type="KEGG" id="haj:DU500_08360"/>
<dbReference type="EMBL" id="CP031150">
    <property type="protein sequence ID" value="AXG06431.1"/>
    <property type="molecule type" value="Genomic_DNA"/>
</dbReference>
<keyword evidence="1" id="KW-0472">Membrane</keyword>
<dbReference type="InterPro" id="IPR058674">
    <property type="entry name" value="DUF8054_N"/>
</dbReference>
<sequence>MSFSDRVHGLRQPEYTGENRCTPCTVVNLVIAVVVSGLVATVFPPAAVAVFVVSVAAIYLRGYLVPGTPTLTKRYLPDSVLKLFDKYEPPEPPALDDDADIEAFLLDVEAVEECRDGTDLCLTDEFGEAWYGRIERLRNRAEERDSVAVLFDGLDVDRDRVRIESYGDAYDAYIDDTRVGQWESRAAYLADIAAEAEFRERHPAWERLGFDERTEVLGALRLWLERCPECDGPVTLGEDTVESCCRSIDVIAATCEDCGARVFEAQFSPEAMAAG</sequence>
<organism evidence="5 6">
    <name type="scientific">Haloplanus rubicundus</name>
    <dbReference type="NCBI Taxonomy" id="1547898"/>
    <lineage>
        <taxon>Archaea</taxon>
        <taxon>Methanobacteriati</taxon>
        <taxon>Methanobacteriota</taxon>
        <taxon>Stenosarchaea group</taxon>
        <taxon>Halobacteria</taxon>
        <taxon>Halobacteriales</taxon>
        <taxon>Haloferacaceae</taxon>
        <taxon>Haloplanus</taxon>
    </lineage>
</organism>
<dbReference type="AlphaFoldDB" id="A0A345E2K9"/>
<dbReference type="Proteomes" id="UP000253273">
    <property type="component" value="Chromosome"/>
</dbReference>
<reference evidence="5 6" key="1">
    <citation type="submission" date="2018-07" db="EMBL/GenBank/DDBJ databases">
        <title>Genome sequences of Haloplanus sp. CBA1113.</title>
        <authorList>
            <person name="Kim Y.B."/>
            <person name="Roh S.W."/>
        </authorList>
    </citation>
    <scope>NUCLEOTIDE SEQUENCE [LARGE SCALE GENOMIC DNA]</scope>
    <source>
        <strain evidence="5 6">CBA1113</strain>
    </source>
</reference>
<proteinExistence type="predicted"/>
<evidence type="ECO:0000259" key="3">
    <source>
        <dbReference type="Pfam" id="PF26237"/>
    </source>
</evidence>
<feature type="transmembrane region" description="Helical" evidence="1">
    <location>
        <begin position="21"/>
        <end position="40"/>
    </location>
</feature>
<accession>A0A345E2K9</accession>
<name>A0A345E2K9_9EURY</name>
<dbReference type="RefSeq" id="WP_114585570.1">
    <property type="nucleotide sequence ID" value="NZ_CP031150.1"/>
</dbReference>